<dbReference type="InterPro" id="IPR003961">
    <property type="entry name" value="FN3_dom"/>
</dbReference>
<evidence type="ECO:0000313" key="7">
    <source>
        <dbReference type="Ensembl" id="ENSAPOP00000010476.1"/>
    </source>
</evidence>
<feature type="domain" description="Fibronectin type-III" evidence="6">
    <location>
        <begin position="885"/>
        <end position="973"/>
    </location>
</feature>
<dbReference type="PANTHER" id="PTHR46708">
    <property type="entry name" value="TENASCIN"/>
    <property type="match status" value="1"/>
</dbReference>
<keyword evidence="5" id="KW-0732">Signal</keyword>
<dbReference type="Ensembl" id="ENSAPOT00000017787.1">
    <property type="protein sequence ID" value="ENSAPOP00000010476.1"/>
    <property type="gene ID" value="ENSAPOG00000012935.1"/>
</dbReference>
<dbReference type="GeneTree" id="ENSGT00940000156870"/>
<feature type="domain" description="Fibronectin type-III" evidence="6">
    <location>
        <begin position="1232"/>
        <end position="1320"/>
    </location>
</feature>
<dbReference type="PANTHER" id="PTHR46708:SF11">
    <property type="entry name" value="RECEPTOR-TYPE TYROSINE-PROTEIN PHOSPHATASE ETA-LIKE"/>
    <property type="match status" value="1"/>
</dbReference>
<feature type="domain" description="Fibronectin type-III" evidence="6">
    <location>
        <begin position="1584"/>
        <end position="1678"/>
    </location>
</feature>
<dbReference type="PROSITE" id="PS50853">
    <property type="entry name" value="FN3"/>
    <property type="match status" value="13"/>
</dbReference>
<dbReference type="InterPro" id="IPR050991">
    <property type="entry name" value="ECM_Regulatory_Proteins"/>
</dbReference>
<dbReference type="InterPro" id="IPR013783">
    <property type="entry name" value="Ig-like_fold"/>
</dbReference>
<dbReference type="SMART" id="SM00060">
    <property type="entry name" value="FN3"/>
    <property type="match status" value="19"/>
</dbReference>
<accession>A0A3Q1EYW7</accession>
<feature type="domain" description="Fibronectin type-III" evidence="6">
    <location>
        <begin position="183"/>
        <end position="269"/>
    </location>
</feature>
<reference evidence="7" key="2">
    <citation type="submission" date="2025-09" db="UniProtKB">
        <authorList>
            <consortium name="Ensembl"/>
        </authorList>
    </citation>
    <scope>IDENTIFICATION</scope>
</reference>
<feature type="domain" description="Fibronectin type-III" evidence="6">
    <location>
        <begin position="528"/>
        <end position="617"/>
    </location>
</feature>
<dbReference type="InterPro" id="IPR036116">
    <property type="entry name" value="FN3_sf"/>
</dbReference>
<organism evidence="7 8">
    <name type="scientific">Acanthochromis polyacanthus</name>
    <name type="common">spiny chromis</name>
    <dbReference type="NCBI Taxonomy" id="80966"/>
    <lineage>
        <taxon>Eukaryota</taxon>
        <taxon>Metazoa</taxon>
        <taxon>Chordata</taxon>
        <taxon>Craniata</taxon>
        <taxon>Vertebrata</taxon>
        <taxon>Euteleostomi</taxon>
        <taxon>Actinopterygii</taxon>
        <taxon>Neopterygii</taxon>
        <taxon>Teleostei</taxon>
        <taxon>Neoteleostei</taxon>
        <taxon>Acanthomorphata</taxon>
        <taxon>Ovalentaria</taxon>
        <taxon>Pomacentridae</taxon>
        <taxon>Acanthochromis</taxon>
    </lineage>
</organism>
<dbReference type="Gene3D" id="2.60.40.10">
    <property type="entry name" value="Immunoglobulins"/>
    <property type="match status" value="18"/>
</dbReference>
<name>A0A3Q1EYW7_9TELE</name>
<feature type="domain" description="Fibronectin type-III" evidence="6">
    <location>
        <begin position="1057"/>
        <end position="1147"/>
    </location>
</feature>
<dbReference type="GO" id="GO:0004725">
    <property type="term" value="F:protein tyrosine phosphatase activity"/>
    <property type="evidence" value="ECO:0007669"/>
    <property type="project" value="UniProtKB-EC"/>
</dbReference>
<evidence type="ECO:0000313" key="8">
    <source>
        <dbReference type="Proteomes" id="UP000257200"/>
    </source>
</evidence>
<dbReference type="SUPFAM" id="SSF49265">
    <property type="entry name" value="Fibronectin type III"/>
    <property type="match status" value="11"/>
</dbReference>
<reference evidence="7" key="1">
    <citation type="submission" date="2025-08" db="UniProtKB">
        <authorList>
            <consortium name="Ensembl"/>
        </authorList>
    </citation>
    <scope>IDENTIFICATION</scope>
</reference>
<feature type="domain" description="Fibronectin type-III" evidence="6">
    <location>
        <begin position="618"/>
        <end position="705"/>
    </location>
</feature>
<evidence type="ECO:0000256" key="3">
    <source>
        <dbReference type="SAM" id="MobiDB-lite"/>
    </source>
</evidence>
<dbReference type="CDD" id="cd00063">
    <property type="entry name" value="FN3"/>
    <property type="match status" value="12"/>
</dbReference>
<proteinExistence type="predicted"/>
<evidence type="ECO:0000256" key="1">
    <source>
        <dbReference type="ARBA" id="ARBA00013064"/>
    </source>
</evidence>
<dbReference type="InterPro" id="IPR041201">
    <property type="entry name" value="PTPRJ_TM"/>
</dbReference>
<keyword evidence="4" id="KW-0472">Membrane</keyword>
<keyword evidence="2" id="KW-0677">Repeat</keyword>
<feature type="domain" description="Fibronectin type-III" evidence="6">
    <location>
        <begin position="1406"/>
        <end position="1499"/>
    </location>
</feature>
<feature type="transmembrane region" description="Helical" evidence="4">
    <location>
        <begin position="1916"/>
        <end position="1943"/>
    </location>
</feature>
<feature type="chain" id="PRO_5018641462" description="protein-tyrosine-phosphatase" evidence="5">
    <location>
        <begin position="25"/>
        <end position="1960"/>
    </location>
</feature>
<evidence type="ECO:0000256" key="4">
    <source>
        <dbReference type="SAM" id="Phobius"/>
    </source>
</evidence>
<keyword evidence="4" id="KW-0812">Transmembrane</keyword>
<evidence type="ECO:0000256" key="2">
    <source>
        <dbReference type="ARBA" id="ARBA00022737"/>
    </source>
</evidence>
<dbReference type="Proteomes" id="UP000257200">
    <property type="component" value="Unplaced"/>
</dbReference>
<feature type="domain" description="Fibronectin type-III" evidence="6">
    <location>
        <begin position="354"/>
        <end position="444"/>
    </location>
</feature>
<feature type="domain" description="Fibronectin type-III" evidence="6">
    <location>
        <begin position="270"/>
        <end position="353"/>
    </location>
</feature>
<dbReference type="FunFam" id="2.60.40.10:FF:000369">
    <property type="entry name" value="Protein tyrosine phosphatase, receptor type B"/>
    <property type="match status" value="1"/>
</dbReference>
<dbReference type="EC" id="3.1.3.48" evidence="1"/>
<feature type="domain" description="Fibronectin type-III" evidence="6">
    <location>
        <begin position="93"/>
        <end position="182"/>
    </location>
</feature>
<dbReference type="STRING" id="80966.ENSAPOP00000010476"/>
<dbReference type="InParanoid" id="A0A3Q1EYW7"/>
<feature type="region of interest" description="Disordered" evidence="3">
    <location>
        <begin position="689"/>
        <end position="709"/>
    </location>
</feature>
<dbReference type="Pfam" id="PF00041">
    <property type="entry name" value="fn3"/>
    <property type="match status" value="17"/>
</dbReference>
<evidence type="ECO:0000256" key="5">
    <source>
        <dbReference type="SAM" id="SignalP"/>
    </source>
</evidence>
<protein>
    <recommendedName>
        <fullName evidence="1">protein-tyrosine-phosphatase</fullName>
        <ecNumber evidence="1">3.1.3.48</ecNumber>
    </recommendedName>
</protein>
<keyword evidence="8" id="KW-1185">Reference proteome</keyword>
<feature type="signal peptide" evidence="5">
    <location>
        <begin position="1"/>
        <end position="24"/>
    </location>
</feature>
<sequence length="1960" mass="213980">MKLRSGVSLWTLLVFTALLKNARAECHLEENCTAESLTTLRKTVTTETTVTLPNCSLSTGNLSGNGSITHLTPGAVYQINFHCRNCCKEVTMKPEKVNNLDVTDITTSSIFLNWTKPNGNSSFYRVNWTDGTKTNDTNVTETYINITDLTAGVQYTVNVTAVGDDHVTEGASVSVSNYTKPERVGNLKITGFTTSSISLNWTKPNGNSSSYRVQYTDGTETNNTSVTQTYINITDLTAGAQYTVTVTAVAHDGLTEGTSVSVSQYTKPEVVRNLTVSDFTTSSISLNWTKPEGNSSFYRVQWTGGDIHDSVNVNETFVVITGLTAGVQYTISVTAVALDRLTEGQSDAVSQYTKPGEIENVNVSSSTTSISLSWTPPPGQVSDYKVEWDNSGTPMTRFTSNETSALLSDLIPGTNYMITITAVAGPNKTKGDGRTLSSFTKPEVVRNLTVTNYTTSWIFVNWTEPEGNSSFYRVQWKDGNVSESDNVTEAHKNITNLTPGVRYNITVTAVAGDNHTEGQNSAVSHYTKPGTIENINVSSSTTSISLSWTPPPGQVSDYKVEWNDGETPLTRFTSNETSAVLSGLIPGTNYMITITTVAGDNQTEGEPFTFTYITEPAVVKDLTITKVTTTSVSLNWTKPEGNADQYRILWTTGENPFRNTTTTETSFTIRDLFPGFQYNITVTAVVGQPPKEGGETLNTTFTRPDKPENISAVPGTDDLIISWTLPRGRVDDYVVNVSHEDPSYSYSNSTRTADTTANFADLYPGRIFAIVVTAVAGDFHNSSDSSSFATVPTPPGSIIFSQRNVSSLHVEWTTPVGMEGAPNISYHITYQDDGREIGTDSTDNNTELSSLSSGTFYNVTVQTVGPQNLTSTIVHNSTFTLPHPVQQLEARPKNTTSITVEWTHPQEYKSYYNYSVQTYYETGAQVESKNISNNFTDVTGLEPGSKYNISVTTIAAPGSESTVKWTSSYTMPKAVTNLTADPVNTTAIRLTWIGQSNPNLSYLVEVLQDDVVLGNDSTVDETYTFYSLEPGNLYIFYVYTVVAGVKSARETTQSYTMPEPVHNLTAIGSTTNLTVSWIAGSGKVSSYSVLLCKDSQLVKNATDLSNTTTNKTFMDLSPGVLYLVKVFTKSGNLENPANVSNATFPNPPGPIIVESQTVRSIKFSWPLPVDMNHSQCRFNVSSANGHNQTQNTWFLLDNLTSGSPHNISVVTVGVWNYESTAVTAENYTRPYSVTNLTETEITTDAVTLVWEQPEVRSDYTYLVQVSNGSFDIISKNESVTNTTVSELLSGSNFSFTVTTRTADGTKADPVTVSYFTRPFSISGLVAETLNTTAINLTWMKPLEYKDDYKYLIKTTGCPSKNTTHAEEMVVISGLQSGTKCTFCISVMAANGIEGKENCTSQYTRPEPRLPSISSNGSNSSVVVSWTRPPKGNIEFYKVYLNSTSGFLDGPVELNTNDTFYQFENLSAGTLYSAILITCSGPFNASSEYVTNATFPNPPGPIEIQEKMTSSIKFNWGEAPQMSGRSFHYQVTIKPSQGGGNITTTATNHTFASLPSGTSFNISVVTVGVWGFVSRRVYRNMVTTRPLSVRNLTETPGEVSVAVNWTRPDEYKESYRYNVTWQRSDGANNASTKIQSQTEVTINNLDPGSSYNISVTTKTSDGTLGAPITTSTCTKASPVKDLTCTGPNTTNAKVILHWTKPNGRYSGFTIRVNNGEIVHTTGTCCDHAVSNLLHNTVYKLTVETQSCGKPSNPETVSCKTGITNPPRPNSCQSLDVKEEHDRFSFKIEHSMLNSSNGPITYIAVLVTSDAPENDDLKEYLGKTYTEWKEKKTPVYLATATNSIAKPQSKEDRIVVGNGSKWKGYTNGALNSNREYQYAIAIFTGLELQQQEGLVDINSSLVSITGFCPVVKLPIDPAVIGIAVGATLGIFCVLFLVLIGFIVYWKRISKKETSDIQIQSMR</sequence>
<feature type="domain" description="Fibronectin type-III" evidence="6">
    <location>
        <begin position="706"/>
        <end position="793"/>
    </location>
</feature>
<evidence type="ECO:0000259" key="6">
    <source>
        <dbReference type="PROSITE" id="PS50853"/>
    </source>
</evidence>
<dbReference type="Pfam" id="PF18861">
    <property type="entry name" value="PTP_tm"/>
    <property type="match status" value="1"/>
</dbReference>
<keyword evidence="4" id="KW-1133">Transmembrane helix</keyword>
<feature type="domain" description="Fibronectin type-III" evidence="6">
    <location>
        <begin position="794"/>
        <end position="884"/>
    </location>
</feature>